<sequence length="730" mass="78359">MKKVLAVLLTILIIFGWYVTIFGIGSFAPIKDQIKLGLDLSGGVYVVMEAQTDATGDDLKKLMSQTQAVIERRVNQLGLSEPVVTIEGNNRIRVELPGAEDADEAINAIGKTAQLQFVMSDKTIVLDGSQVKDAGIISDQESGGYAIRLEFNKEGSEAFKDATTKIINHEVTSQIDGVPDGAIMIILDGEVISSPVVQSIIPNGEATITAGGRGGFGEEEATSLSALIRGGALPVALKEVQTSVVGPTLGLDALQMSLIAGAIGVALIFILLIAMYRIMGVAANLALLLYILIVFWVIVAMRGVLTLPGIAGLILSIGMAVDANVIIFARIKEEVINGKSIRVAVSSGFKRAMSTIIDSQITTIIAGIVLYQLGSGSVKGFAMTLMIGIIASIFTAVVVTQLYMELISENKTLATMRNFGIKTDEKKPFVEVSFIKHKKIFYIVSVAIIVLGLGVGMVRGFNYGIDFTGGTMFQINMGAETNVSELKNVLKDSGIDDAEIVHAGKENNEIIIKTVQALDSDAREVVLNNLFDKFNLTEDSVLSVEQFGPSVGDMLKANAIKAVIIASIGMLIYIIIRFEWKFGLAAITSVVHDVLILVAFYGLFNVTVNNPFIAAVLTLVGYSINDTIVVFDRIRENLGIMKKNKLDELIDTSIKQTLVRSLMTSLTTVLAIIPLYVLGGETIRQFTLPLIVGIIAGAASSIFIASPVYYDLCQITGGPKYRAKKSKSKD</sequence>
<organism evidence="1 2">
    <name type="scientific">Anoxybacterium hadale</name>
    <dbReference type="NCBI Taxonomy" id="3408580"/>
    <lineage>
        <taxon>Bacteria</taxon>
        <taxon>Bacillati</taxon>
        <taxon>Bacillota</taxon>
        <taxon>Clostridia</taxon>
        <taxon>Peptostreptococcales</taxon>
        <taxon>Anaerovoracaceae</taxon>
        <taxon>Anoxybacterium</taxon>
    </lineage>
</organism>
<gene>
    <name evidence="1" type="primary">secF</name>
    <name evidence="1" type="ORF">FRZ06_04800</name>
</gene>
<dbReference type="Proteomes" id="UP000594014">
    <property type="component" value="Chromosome"/>
</dbReference>
<name>A0ACD1A8L8_9FIRM</name>
<accession>A0ACD1A8L8</accession>
<proteinExistence type="predicted"/>
<reference evidence="1" key="1">
    <citation type="submission" date="2019-08" db="EMBL/GenBank/DDBJ databases">
        <title>Genome sequence of Clostridiales bacterium MT110.</title>
        <authorList>
            <person name="Cao J."/>
        </authorList>
    </citation>
    <scope>NUCLEOTIDE SEQUENCE</scope>
    <source>
        <strain evidence="1">MT110</strain>
    </source>
</reference>
<evidence type="ECO:0000313" key="1">
    <source>
        <dbReference type="EMBL" id="QOX62713.1"/>
    </source>
</evidence>
<evidence type="ECO:0000313" key="2">
    <source>
        <dbReference type="Proteomes" id="UP000594014"/>
    </source>
</evidence>
<protein>
    <submittedName>
        <fullName evidence="1">Protein translocase subunit SecF</fullName>
    </submittedName>
</protein>
<keyword evidence="2" id="KW-1185">Reference proteome</keyword>
<dbReference type="EMBL" id="CP042469">
    <property type="protein sequence ID" value="QOX62713.1"/>
    <property type="molecule type" value="Genomic_DNA"/>
</dbReference>